<name>A0A3A8NEC8_9BACT</name>
<sequence length="370" mass="40464">MRTPKDELLLEAMDHALSARTVATVETLARLYRMLDVERVAEDENYAVFATALSRRLEGATGALHPYRASDVDGGAPQIDLFRQLMKHLPLASAADAVANTLLAGFLRGHAEATLLDVGIGQGRQECNLLRALAKAGALPRHLTVVGVDPSGDSLCEARRALMEVALEVGLRSLEFEALESPVEDVDAATWARWRGVRRPLVVNAAFALHHVAEGTPWGGEARDRVLGRLASLEPVGVVLCEPNVDHHRAPARERLVNAWHHFSRVFQLLDTLEVPGDERRAIKRFFGREVDDIVGTVNEAERCERHETATSWWERLSRAGFTPRGAMEAVRPPELHPAVGLRAEGGTVGITFRDDVLVAVLAAVPREGA</sequence>
<accession>A0A3A8NEC8</accession>
<reference evidence="4" key="1">
    <citation type="submission" date="2018-09" db="EMBL/GenBank/DDBJ databases">
        <authorList>
            <person name="Livingstone P.G."/>
            <person name="Whitworth D.E."/>
        </authorList>
    </citation>
    <scope>NUCLEOTIDE SEQUENCE [LARGE SCALE GENOMIC DNA]</scope>
    <source>
        <strain evidence="4">CA051B</strain>
    </source>
</reference>
<evidence type="ECO:0000256" key="2">
    <source>
        <dbReference type="ARBA" id="ARBA00023163"/>
    </source>
</evidence>
<dbReference type="Proteomes" id="UP000272888">
    <property type="component" value="Unassembled WGS sequence"/>
</dbReference>
<evidence type="ECO:0000313" key="3">
    <source>
        <dbReference type="EMBL" id="RKH42677.1"/>
    </source>
</evidence>
<dbReference type="Pfam" id="PF03514">
    <property type="entry name" value="GRAS"/>
    <property type="match status" value="1"/>
</dbReference>
<keyword evidence="1" id="KW-0805">Transcription regulation</keyword>
<comment type="caution">
    <text evidence="3">The sequence shown here is derived from an EMBL/GenBank/DDBJ whole genome shotgun (WGS) entry which is preliminary data.</text>
</comment>
<dbReference type="InterPro" id="IPR029063">
    <property type="entry name" value="SAM-dependent_MTases_sf"/>
</dbReference>
<dbReference type="PROSITE" id="PS50985">
    <property type="entry name" value="GRAS"/>
    <property type="match status" value="1"/>
</dbReference>
<dbReference type="PANTHER" id="PTHR31636">
    <property type="entry name" value="OSJNBA0084A10.13 PROTEIN-RELATED"/>
    <property type="match status" value="1"/>
</dbReference>
<proteinExistence type="predicted"/>
<dbReference type="Gene3D" id="3.40.50.150">
    <property type="entry name" value="Vaccinia Virus protein VP39"/>
    <property type="match status" value="1"/>
</dbReference>
<protein>
    <submittedName>
        <fullName evidence="3">GAI protein2C</fullName>
    </submittedName>
</protein>
<keyword evidence="2" id="KW-0804">Transcription</keyword>
<gene>
    <name evidence="3" type="ORF">D7V93_37635</name>
</gene>
<organism evidence="3 4">
    <name type="scientific">Corallococcus llansteffanensis</name>
    <dbReference type="NCBI Taxonomy" id="2316731"/>
    <lineage>
        <taxon>Bacteria</taxon>
        <taxon>Pseudomonadati</taxon>
        <taxon>Myxococcota</taxon>
        <taxon>Myxococcia</taxon>
        <taxon>Myxococcales</taxon>
        <taxon>Cystobacterineae</taxon>
        <taxon>Myxococcaceae</taxon>
        <taxon>Corallococcus</taxon>
    </lineage>
</organism>
<dbReference type="AlphaFoldDB" id="A0A3A8NEC8"/>
<evidence type="ECO:0000256" key="1">
    <source>
        <dbReference type="ARBA" id="ARBA00023015"/>
    </source>
</evidence>
<keyword evidence="4" id="KW-1185">Reference proteome</keyword>
<evidence type="ECO:0000313" key="4">
    <source>
        <dbReference type="Proteomes" id="UP000272888"/>
    </source>
</evidence>
<dbReference type="RefSeq" id="WP_120647917.1">
    <property type="nucleotide sequence ID" value="NZ_RAWB01000665.1"/>
</dbReference>
<dbReference type="EMBL" id="RAWB01000665">
    <property type="protein sequence ID" value="RKH42677.1"/>
    <property type="molecule type" value="Genomic_DNA"/>
</dbReference>
<dbReference type="InterPro" id="IPR005202">
    <property type="entry name" value="TF_GRAS"/>
</dbReference>
<dbReference type="SUPFAM" id="SSF53335">
    <property type="entry name" value="S-adenosyl-L-methionine-dependent methyltransferases"/>
    <property type="match status" value="1"/>
</dbReference>